<comment type="caution">
    <text evidence="1">The sequence shown here is derived from an EMBL/GenBank/DDBJ whole genome shotgun (WGS) entry which is preliminary data.</text>
</comment>
<dbReference type="EMBL" id="PFFQ01000055">
    <property type="protein sequence ID" value="PIW14916.1"/>
    <property type="molecule type" value="Genomic_DNA"/>
</dbReference>
<protein>
    <recommendedName>
        <fullName evidence="3">Prolyl 4-hydroxylase alpha subunit Fe(2+) 2OG dioxygenase domain-containing protein</fullName>
    </recommendedName>
</protein>
<dbReference type="Proteomes" id="UP000231019">
    <property type="component" value="Unassembled WGS sequence"/>
</dbReference>
<dbReference type="AlphaFoldDB" id="A0A2M7G027"/>
<sequence>MNAIKLLYPGLNAYTLAFQSDWLEEIRASFAAEISPFLEAQEQAELFVGGRYLHQPLKTEPCDYALISYDTWPLYWFPNHSPASWQIFHRFFEKLKLSQALKGHLHFKRRLVMYAGFFVIGNRALEEMWHFDYRPGAQAMTLIAPLFELSPEHGHVLYQTPTQASSRYTYRPNQALIFGAGFYHSTEPYPPSSNFRVLFSLTFGSDDWQDWPLIKENIAEQSVLYGLPCGHLSGRCDCEERSKNSWFQRFKQKFSSK</sequence>
<evidence type="ECO:0000313" key="2">
    <source>
        <dbReference type="Proteomes" id="UP000231019"/>
    </source>
</evidence>
<reference evidence="1 2" key="1">
    <citation type="submission" date="2017-09" db="EMBL/GenBank/DDBJ databases">
        <title>Depth-based differentiation of microbial function through sediment-hosted aquifers and enrichment of novel symbionts in the deep terrestrial subsurface.</title>
        <authorList>
            <person name="Probst A.J."/>
            <person name="Ladd B."/>
            <person name="Jarett J.K."/>
            <person name="Geller-Mcgrath D.E."/>
            <person name="Sieber C.M."/>
            <person name="Emerson J.B."/>
            <person name="Anantharaman K."/>
            <person name="Thomas B.C."/>
            <person name="Malmstrom R."/>
            <person name="Stieglmeier M."/>
            <person name="Klingl A."/>
            <person name="Woyke T."/>
            <person name="Ryan C.M."/>
            <person name="Banfield J.F."/>
        </authorList>
    </citation>
    <scope>NUCLEOTIDE SEQUENCE [LARGE SCALE GENOMIC DNA]</scope>
    <source>
        <strain evidence="1">CG17_big_fil_post_rev_8_21_14_2_50_48_46</strain>
    </source>
</reference>
<gene>
    <name evidence="1" type="ORF">COW36_19920</name>
</gene>
<evidence type="ECO:0008006" key="3">
    <source>
        <dbReference type="Google" id="ProtNLM"/>
    </source>
</evidence>
<evidence type="ECO:0000313" key="1">
    <source>
        <dbReference type="EMBL" id="PIW14916.1"/>
    </source>
</evidence>
<proteinExistence type="predicted"/>
<organism evidence="1 2">
    <name type="scientific">bacterium (Candidatus Blackallbacteria) CG17_big_fil_post_rev_8_21_14_2_50_48_46</name>
    <dbReference type="NCBI Taxonomy" id="2014261"/>
    <lineage>
        <taxon>Bacteria</taxon>
        <taxon>Candidatus Blackallbacteria</taxon>
    </lineage>
</organism>
<accession>A0A2M7G027</accession>
<name>A0A2M7G027_9BACT</name>